<dbReference type="AlphaFoldDB" id="A0AAV0BLP5"/>
<keyword evidence="1" id="KW-0175">Coiled coil</keyword>
<feature type="compositionally biased region" description="Polar residues" evidence="2">
    <location>
        <begin position="840"/>
        <end position="851"/>
    </location>
</feature>
<dbReference type="Proteomes" id="UP001153365">
    <property type="component" value="Unassembled WGS sequence"/>
</dbReference>
<protein>
    <submittedName>
        <fullName evidence="4">Expressed protein</fullName>
    </submittedName>
</protein>
<keyword evidence="3" id="KW-0812">Transmembrane</keyword>
<feature type="region of interest" description="Disordered" evidence="2">
    <location>
        <begin position="674"/>
        <end position="851"/>
    </location>
</feature>
<sequence>MIRFKKKVYHKVLKVSILLQFIIGQFCLSSLISSFGARRGLKSPKSPLNQHSSAAWIEITNYPSTRAFSSLSEDPKLPIGESRFSSPRNIDNEPLIEYQNEKSTFLNSKEIFSQTENKDHEPVFEEKAYHQLGQKFGHSSSKAGFFDSENIDLQKYKTLLALWKKRVAEDAANNNLALEGFKSRTEPIKESSIIKSDDVNNIEADTSNVDLEVNVKQKSGKVGNQLYSGSLSLSKSERNFFQKLATSNIHDLDLSGLRKKSTKSKKIENKNLGMGLLVHEPKGQRIRTGTINGDKLFNRKILKADQARELLSDKSVRAMKAPAIEQNSLILSKNKFFTDKFKPNAINSNDLKLKSVNDFFLRNQIHYFKDVKQLSRAKKINKNTDQRGSVIIFLADDIESQLKKFFKVLKNNHKSDDIDKILHTYKTHFKKIEKFFGDKKNKNTFKINHSQDRLLTYKDDSASTFKKGAIHKNLDKERSSSPVFEFTIPNHILKSLESLWSRNDQVSKKFKLSLKNNLKNPNGELIYKLDEGLADDLKIHDINDQASFGPTLNSLNKKLIIGKENKPKMKAVDDIVGLKYNQRTSRSRNEKLLLPLSEILIDQNNFKKQSPKMLVNLELSKKISSKQRSNLIYNDREKLIEIEKDRILRGKTKTEDYGNLQKSLRRIMLDKKRLKTDASPKIRKKKGKVNSSENKIEASKLKENPSLIENQHNDALSSVSKAPAKDQINEEGKQLAQTQYKKPTSADSEKLETKINENNENPKKLLEEINTPAITNPEKNPNEEHENTGVINPFEIHKKPSTLPEPKKLNDITSKLLKPEIGKQISNSPSSPSPSSSSNFDVSNNRPPTETIIDTQTEGLMNHKVSFESKNQEVLRSKLKLSEQEKAKLKEKEFKAKEDRLKEASARLRRPDFESYEKSNTFKPGLNIGGRHYSFYLDVKKNPSEKIKSLKGLKQKQKNSKNSSKMDFKKTIMIKLIKERIIGPIKNLMSISLDKIRNMFKRIRIQTL</sequence>
<feature type="coiled-coil region" evidence="1">
    <location>
        <begin position="872"/>
        <end position="907"/>
    </location>
</feature>
<feature type="transmembrane region" description="Helical" evidence="3">
    <location>
        <begin position="12"/>
        <end position="37"/>
    </location>
</feature>
<feature type="compositionally biased region" description="Polar residues" evidence="2">
    <location>
        <begin position="735"/>
        <end position="746"/>
    </location>
</feature>
<evidence type="ECO:0000256" key="2">
    <source>
        <dbReference type="SAM" id="MobiDB-lite"/>
    </source>
</evidence>
<comment type="caution">
    <text evidence="4">The sequence shown here is derived from an EMBL/GenBank/DDBJ whole genome shotgun (WGS) entry which is preliminary data.</text>
</comment>
<evidence type="ECO:0000313" key="5">
    <source>
        <dbReference type="Proteomes" id="UP001153365"/>
    </source>
</evidence>
<feature type="compositionally biased region" description="Polar residues" evidence="2">
    <location>
        <begin position="707"/>
        <end position="720"/>
    </location>
</feature>
<keyword evidence="3" id="KW-0472">Membrane</keyword>
<name>A0AAV0BLP5_PHAPC</name>
<gene>
    <name evidence="4" type="ORF">PPACK8108_LOCUS22467</name>
</gene>
<feature type="compositionally biased region" description="Low complexity" evidence="2">
    <location>
        <begin position="826"/>
        <end position="839"/>
    </location>
</feature>
<dbReference type="EMBL" id="CALTRL010005897">
    <property type="protein sequence ID" value="CAH7687655.1"/>
    <property type="molecule type" value="Genomic_DNA"/>
</dbReference>
<evidence type="ECO:0000256" key="3">
    <source>
        <dbReference type="SAM" id="Phobius"/>
    </source>
</evidence>
<evidence type="ECO:0000256" key="1">
    <source>
        <dbReference type="SAM" id="Coils"/>
    </source>
</evidence>
<feature type="compositionally biased region" description="Basic and acidic residues" evidence="2">
    <location>
        <begin position="694"/>
        <end position="703"/>
    </location>
</feature>
<reference evidence="4" key="1">
    <citation type="submission" date="2022-06" db="EMBL/GenBank/DDBJ databases">
        <authorList>
            <consortium name="SYNGENTA / RWTH Aachen University"/>
        </authorList>
    </citation>
    <scope>NUCLEOTIDE SEQUENCE</scope>
</reference>
<evidence type="ECO:0000313" key="4">
    <source>
        <dbReference type="EMBL" id="CAH7687655.1"/>
    </source>
</evidence>
<proteinExistence type="predicted"/>
<keyword evidence="3" id="KW-1133">Transmembrane helix</keyword>
<feature type="compositionally biased region" description="Basic and acidic residues" evidence="2">
    <location>
        <begin position="747"/>
        <end position="767"/>
    </location>
</feature>
<keyword evidence="5" id="KW-1185">Reference proteome</keyword>
<feature type="compositionally biased region" description="Basic and acidic residues" evidence="2">
    <location>
        <begin position="723"/>
        <end position="733"/>
    </location>
</feature>
<organism evidence="4 5">
    <name type="scientific">Phakopsora pachyrhizi</name>
    <name type="common">Asian soybean rust disease fungus</name>
    <dbReference type="NCBI Taxonomy" id="170000"/>
    <lineage>
        <taxon>Eukaryota</taxon>
        <taxon>Fungi</taxon>
        <taxon>Dikarya</taxon>
        <taxon>Basidiomycota</taxon>
        <taxon>Pucciniomycotina</taxon>
        <taxon>Pucciniomycetes</taxon>
        <taxon>Pucciniales</taxon>
        <taxon>Phakopsoraceae</taxon>
        <taxon>Phakopsora</taxon>
    </lineage>
</organism>
<accession>A0AAV0BLP5</accession>